<evidence type="ECO:0000259" key="1">
    <source>
        <dbReference type="Pfam" id="PF10551"/>
    </source>
</evidence>
<evidence type="ECO:0000313" key="2">
    <source>
        <dbReference type="EMBL" id="WOL00915.1"/>
    </source>
</evidence>
<dbReference type="InterPro" id="IPR018289">
    <property type="entry name" value="MULE_transposase_dom"/>
</dbReference>
<dbReference type="EMBL" id="CP136892">
    <property type="protein sequence ID" value="WOL00915.1"/>
    <property type="molecule type" value="Genomic_DNA"/>
</dbReference>
<keyword evidence="3" id="KW-1185">Reference proteome</keyword>
<protein>
    <recommendedName>
        <fullName evidence="1">MULE transposase domain-containing protein</fullName>
    </recommendedName>
</protein>
<dbReference type="PANTHER" id="PTHR31973:SF187">
    <property type="entry name" value="MUTATOR TRANSPOSASE MUDRA PROTEIN"/>
    <property type="match status" value="1"/>
</dbReference>
<accession>A0AAQ3Q9U1</accession>
<organism evidence="2 3">
    <name type="scientific">Canna indica</name>
    <name type="common">Indian-shot</name>
    <dbReference type="NCBI Taxonomy" id="4628"/>
    <lineage>
        <taxon>Eukaryota</taxon>
        <taxon>Viridiplantae</taxon>
        <taxon>Streptophyta</taxon>
        <taxon>Embryophyta</taxon>
        <taxon>Tracheophyta</taxon>
        <taxon>Spermatophyta</taxon>
        <taxon>Magnoliopsida</taxon>
        <taxon>Liliopsida</taxon>
        <taxon>Zingiberales</taxon>
        <taxon>Cannaceae</taxon>
        <taxon>Canna</taxon>
    </lineage>
</organism>
<reference evidence="2 3" key="1">
    <citation type="submission" date="2023-10" db="EMBL/GenBank/DDBJ databases">
        <title>Chromosome-scale genome assembly provides insights into flower coloration mechanisms of Canna indica.</title>
        <authorList>
            <person name="Li C."/>
        </authorList>
    </citation>
    <scope>NUCLEOTIDE SEQUENCE [LARGE SCALE GENOMIC DNA]</scope>
    <source>
        <tissue evidence="2">Flower</tissue>
    </source>
</reference>
<dbReference type="PANTHER" id="PTHR31973">
    <property type="entry name" value="POLYPROTEIN, PUTATIVE-RELATED"/>
    <property type="match status" value="1"/>
</dbReference>
<feature type="domain" description="MULE transposase" evidence="1">
    <location>
        <begin position="124"/>
        <end position="195"/>
    </location>
</feature>
<dbReference type="Pfam" id="PF10551">
    <property type="entry name" value="MULE"/>
    <property type="match status" value="1"/>
</dbReference>
<dbReference type="Proteomes" id="UP001327560">
    <property type="component" value="Chromosome 3"/>
</dbReference>
<name>A0AAQ3Q9U1_9LILI</name>
<proteinExistence type="predicted"/>
<gene>
    <name evidence="2" type="ORF">Cni_G09628</name>
</gene>
<dbReference type="AlphaFoldDB" id="A0AAQ3Q9U1"/>
<evidence type="ECO:0000313" key="3">
    <source>
        <dbReference type="Proteomes" id="UP001327560"/>
    </source>
</evidence>
<sequence length="222" mass="25696">MYENDGANEGVKNIHTSDEEAETYVNNEEDVIPLKSHNVFTFEDVNCVDFDFTDGQYEDIGDHDCQVEEEDDTLVFFDRDSFKSALTNFCIKQNFELRRIQSNSHYIKIRCKQSNCCWTLSASGRENRLFPVAFAMTEIEKIETREWFLDELYRCIPGYRGLSIMSDRNPDIIAAMRNVFLDAAHGYCMVHLAKNLVDDVHSKDVVPLFWAAARSTTEHSFN</sequence>